<protein>
    <submittedName>
        <fullName evidence="2">Uncharacterized protein</fullName>
    </submittedName>
</protein>
<sequence length="82" mass="9706">MFLLSSTLTKYFAKIHLYFSRTDWLWLTLPIGLLFHLSLRLHTPLTKMVMDSHGFYAIKALILFMLFMGLRKCRDPLNIKKS</sequence>
<gene>
    <name evidence="2" type="ORF">A2165_03225</name>
</gene>
<keyword evidence="1" id="KW-0472">Membrane</keyword>
<organism evidence="2 3">
    <name type="scientific">Candidatus Curtissbacteria bacterium RBG_13_40_7</name>
    <dbReference type="NCBI Taxonomy" id="1797706"/>
    <lineage>
        <taxon>Bacteria</taxon>
        <taxon>Candidatus Curtissiibacteriota</taxon>
    </lineage>
</organism>
<keyword evidence="1" id="KW-1133">Transmembrane helix</keyword>
<evidence type="ECO:0000313" key="2">
    <source>
        <dbReference type="EMBL" id="OGD84748.1"/>
    </source>
</evidence>
<keyword evidence="1" id="KW-0812">Transmembrane</keyword>
<name>A0A1F5FYQ5_9BACT</name>
<dbReference type="AlphaFoldDB" id="A0A1F5FYQ5"/>
<evidence type="ECO:0000313" key="3">
    <source>
        <dbReference type="Proteomes" id="UP000179252"/>
    </source>
</evidence>
<evidence type="ECO:0000256" key="1">
    <source>
        <dbReference type="SAM" id="Phobius"/>
    </source>
</evidence>
<feature type="transmembrane region" description="Helical" evidence="1">
    <location>
        <begin position="24"/>
        <end position="41"/>
    </location>
</feature>
<reference evidence="2 3" key="1">
    <citation type="journal article" date="2016" name="Nat. Commun.">
        <title>Thousands of microbial genomes shed light on interconnected biogeochemical processes in an aquifer system.</title>
        <authorList>
            <person name="Anantharaman K."/>
            <person name="Brown C.T."/>
            <person name="Hug L.A."/>
            <person name="Sharon I."/>
            <person name="Castelle C.J."/>
            <person name="Probst A.J."/>
            <person name="Thomas B.C."/>
            <person name="Singh A."/>
            <person name="Wilkins M.J."/>
            <person name="Karaoz U."/>
            <person name="Brodie E.L."/>
            <person name="Williams K.H."/>
            <person name="Hubbard S.S."/>
            <person name="Banfield J.F."/>
        </authorList>
    </citation>
    <scope>NUCLEOTIDE SEQUENCE [LARGE SCALE GENOMIC DNA]</scope>
</reference>
<dbReference type="Proteomes" id="UP000179252">
    <property type="component" value="Unassembled WGS sequence"/>
</dbReference>
<comment type="caution">
    <text evidence="2">The sequence shown here is derived from an EMBL/GenBank/DDBJ whole genome shotgun (WGS) entry which is preliminary data.</text>
</comment>
<dbReference type="EMBL" id="MFAU01000013">
    <property type="protein sequence ID" value="OGD84748.1"/>
    <property type="molecule type" value="Genomic_DNA"/>
</dbReference>
<proteinExistence type="predicted"/>
<accession>A0A1F5FYQ5</accession>
<feature type="transmembrane region" description="Helical" evidence="1">
    <location>
        <begin position="53"/>
        <end position="70"/>
    </location>
</feature>